<dbReference type="EMBL" id="CP141531">
    <property type="protein sequence ID" value="WRO06744.1"/>
    <property type="molecule type" value="Genomic_DNA"/>
</dbReference>
<accession>A0AB38Z824</accession>
<dbReference type="Proteomes" id="UP001327986">
    <property type="component" value="Chromosome"/>
</dbReference>
<organism evidence="1 2">
    <name type="scientific">Dehalococcoides mccartyi</name>
    <dbReference type="NCBI Taxonomy" id="61435"/>
    <lineage>
        <taxon>Bacteria</taxon>
        <taxon>Bacillati</taxon>
        <taxon>Chloroflexota</taxon>
        <taxon>Dehalococcoidia</taxon>
        <taxon>Dehalococcoidales</taxon>
        <taxon>Dehalococcoidaceae</taxon>
        <taxon>Dehalococcoides</taxon>
    </lineage>
</organism>
<dbReference type="AlphaFoldDB" id="A0AB38Z824"/>
<sequence length="101" mass="11666">MHEMKEVTPQQFHDRFLSHKDKVYYLRLQGWEVAVLHGLISLVADHPGIKALHGPTHQAIDHVRSWCTSKFSLWGFTPEEVEYLDKMREVKTGESPAKGNL</sequence>
<name>A0AB38Z824_9CHLR</name>
<protein>
    <submittedName>
        <fullName evidence="1">Uncharacterized protein</fullName>
    </submittedName>
</protein>
<proteinExistence type="predicted"/>
<evidence type="ECO:0000313" key="2">
    <source>
        <dbReference type="Proteomes" id="UP001327986"/>
    </source>
</evidence>
<gene>
    <name evidence="1" type="ORF">VLL09_04965</name>
</gene>
<reference evidence="1" key="1">
    <citation type="submission" date="2023-12" db="EMBL/GenBank/DDBJ databases">
        <title>Isolation of organohalide respiring bacteria Dehalococcoides mccartyi strain GPTCE1 in groundwater collected near a chemical plant in Suzhou, China.</title>
        <authorList>
            <person name="Liu G."/>
        </authorList>
    </citation>
    <scope>NUCLEOTIDE SEQUENCE</scope>
    <source>
        <strain evidence="1">GPTCE1</strain>
    </source>
</reference>
<evidence type="ECO:0000313" key="1">
    <source>
        <dbReference type="EMBL" id="WRO06744.1"/>
    </source>
</evidence>
<dbReference type="RefSeq" id="WP_324664303.1">
    <property type="nucleotide sequence ID" value="NZ_CP141531.1"/>
</dbReference>